<dbReference type="Gene3D" id="3.40.50.720">
    <property type="entry name" value="NAD(P)-binding Rossmann-like Domain"/>
    <property type="match status" value="1"/>
</dbReference>
<dbReference type="Proteomes" id="UP001595947">
    <property type="component" value="Unassembled WGS sequence"/>
</dbReference>
<dbReference type="RefSeq" id="WP_378035803.1">
    <property type="nucleotide sequence ID" value="NZ_JBHSIV010000008.1"/>
</dbReference>
<dbReference type="EMBL" id="JBHSIV010000008">
    <property type="protein sequence ID" value="MFC5062450.1"/>
    <property type="molecule type" value="Genomic_DNA"/>
</dbReference>
<evidence type="ECO:0000256" key="8">
    <source>
        <dbReference type="ARBA" id="ARBA00049547"/>
    </source>
</evidence>
<keyword evidence="4" id="KW-0274">FAD</keyword>
<evidence type="ECO:0000256" key="3">
    <source>
        <dbReference type="ARBA" id="ARBA00022630"/>
    </source>
</evidence>
<evidence type="ECO:0000256" key="7">
    <source>
        <dbReference type="ARBA" id="ARBA00039751"/>
    </source>
</evidence>
<dbReference type="GO" id="GO:0016491">
    <property type="term" value="F:oxidoreductase activity"/>
    <property type="evidence" value="ECO:0007669"/>
    <property type="project" value="UniProtKB-KW"/>
</dbReference>
<evidence type="ECO:0000313" key="11">
    <source>
        <dbReference type="Proteomes" id="UP001595947"/>
    </source>
</evidence>
<evidence type="ECO:0000256" key="1">
    <source>
        <dbReference type="ARBA" id="ARBA00001974"/>
    </source>
</evidence>
<feature type="domain" description="FAD dependent oxidoreductase" evidence="9">
    <location>
        <begin position="12"/>
        <end position="319"/>
    </location>
</feature>
<comment type="caution">
    <text evidence="10">The sequence shown here is derived from an EMBL/GenBank/DDBJ whole genome shotgun (WGS) entry which is preliminary data.</text>
</comment>
<dbReference type="SUPFAM" id="SSF51971">
    <property type="entry name" value="Nucleotide-binding domain"/>
    <property type="match status" value="1"/>
</dbReference>
<evidence type="ECO:0000256" key="2">
    <source>
        <dbReference type="ARBA" id="ARBA00006730"/>
    </source>
</evidence>
<keyword evidence="3" id="KW-0285">Flavoprotein</keyword>
<dbReference type="PANTHER" id="PTHR11530:SF11">
    <property type="entry name" value="D-ASPARTATE OXIDASE"/>
    <property type="match status" value="1"/>
</dbReference>
<dbReference type="SUPFAM" id="SSF54373">
    <property type="entry name" value="FAD-linked reductases, C-terminal domain"/>
    <property type="match status" value="1"/>
</dbReference>
<dbReference type="InterPro" id="IPR023209">
    <property type="entry name" value="DAO"/>
</dbReference>
<accession>A0ABV9YI18</accession>
<comment type="catalytic activity">
    <reaction evidence="8">
        <text>a D-alpha-amino acid + O2 + H2O = a 2-oxocarboxylate + H2O2 + NH4(+)</text>
        <dbReference type="Rhea" id="RHEA:21816"/>
        <dbReference type="ChEBI" id="CHEBI:15377"/>
        <dbReference type="ChEBI" id="CHEBI:15379"/>
        <dbReference type="ChEBI" id="CHEBI:16240"/>
        <dbReference type="ChEBI" id="CHEBI:28938"/>
        <dbReference type="ChEBI" id="CHEBI:35179"/>
        <dbReference type="ChEBI" id="CHEBI:59871"/>
        <dbReference type="EC" id="1.4.3.3"/>
    </reaction>
    <physiologicalReaction direction="left-to-right" evidence="8">
        <dbReference type="Rhea" id="RHEA:21817"/>
    </physiologicalReaction>
</comment>
<comment type="cofactor">
    <cofactor evidence="1">
        <name>FAD</name>
        <dbReference type="ChEBI" id="CHEBI:57692"/>
    </cofactor>
</comment>
<evidence type="ECO:0000256" key="5">
    <source>
        <dbReference type="ARBA" id="ARBA00023002"/>
    </source>
</evidence>
<dbReference type="Gene3D" id="3.30.9.10">
    <property type="entry name" value="D-Amino Acid Oxidase, subunit A, domain 2"/>
    <property type="match status" value="1"/>
</dbReference>
<comment type="similarity">
    <text evidence="2">Belongs to the DAMOX/DASOX family.</text>
</comment>
<dbReference type="EC" id="1.4.3.3" evidence="6"/>
<evidence type="ECO:0000256" key="4">
    <source>
        <dbReference type="ARBA" id="ARBA00022827"/>
    </source>
</evidence>
<sequence>MSDLESPSTPRDVVVLGAGIIGLTSAVALAEAGHQVTLWTADDPADTTSARSAGVWSPIPQAPLDTTIAWASRTMRAFCDLSGRPGSGVSMLEGLTLDATDLGDLLPALSRLSPDLRPATPDELPEGFAHGRRYRVPVVDMEHYVPWMLDRLEAQGGKVRLQRVDSLDEALAMAPVVVNATGLAARDLAGDPTVRPLFCQYVVTDNPGLDRVLVDASRGGQWVSVIPHHDRVHLGGARVGGRTDPRPDRELASDVLRWCREIEPRLRNARTIRVDTGLLPTRPTMRVEAEARRDGLVVHAYGHATGGITVSWGAAADVVRLVAAG</sequence>
<dbReference type="Pfam" id="PF01266">
    <property type="entry name" value="DAO"/>
    <property type="match status" value="1"/>
</dbReference>
<proteinExistence type="inferred from homology"/>
<evidence type="ECO:0000313" key="10">
    <source>
        <dbReference type="EMBL" id="MFC5062450.1"/>
    </source>
</evidence>
<protein>
    <recommendedName>
        <fullName evidence="7">D-amino-acid oxidase</fullName>
        <ecNumber evidence="6">1.4.3.3</ecNumber>
    </recommendedName>
</protein>
<organism evidence="10 11">
    <name type="scientific">Actinomycetospora atypica</name>
    <dbReference type="NCBI Taxonomy" id="1290095"/>
    <lineage>
        <taxon>Bacteria</taxon>
        <taxon>Bacillati</taxon>
        <taxon>Actinomycetota</taxon>
        <taxon>Actinomycetes</taxon>
        <taxon>Pseudonocardiales</taxon>
        <taxon>Pseudonocardiaceae</taxon>
        <taxon>Actinomycetospora</taxon>
    </lineage>
</organism>
<reference evidence="11" key="1">
    <citation type="journal article" date="2019" name="Int. J. Syst. Evol. Microbiol.">
        <title>The Global Catalogue of Microorganisms (GCM) 10K type strain sequencing project: providing services to taxonomists for standard genome sequencing and annotation.</title>
        <authorList>
            <consortium name="The Broad Institute Genomics Platform"/>
            <consortium name="The Broad Institute Genome Sequencing Center for Infectious Disease"/>
            <person name="Wu L."/>
            <person name="Ma J."/>
        </authorList>
    </citation>
    <scope>NUCLEOTIDE SEQUENCE [LARGE SCALE GENOMIC DNA]</scope>
    <source>
        <strain evidence="11">CGMCC 4.7093</strain>
    </source>
</reference>
<gene>
    <name evidence="10" type="ORF">ACFPBZ_09555</name>
</gene>
<dbReference type="PANTHER" id="PTHR11530">
    <property type="entry name" value="D-AMINO ACID OXIDASE"/>
    <property type="match status" value="1"/>
</dbReference>
<evidence type="ECO:0000259" key="9">
    <source>
        <dbReference type="Pfam" id="PF01266"/>
    </source>
</evidence>
<dbReference type="InterPro" id="IPR006076">
    <property type="entry name" value="FAD-dep_OxRdtase"/>
</dbReference>
<keyword evidence="11" id="KW-1185">Reference proteome</keyword>
<name>A0ABV9YI18_9PSEU</name>
<keyword evidence="5 10" id="KW-0560">Oxidoreductase</keyword>
<evidence type="ECO:0000256" key="6">
    <source>
        <dbReference type="ARBA" id="ARBA00039101"/>
    </source>
</evidence>